<feature type="compositionally biased region" description="Basic and acidic residues" evidence="1">
    <location>
        <begin position="600"/>
        <end position="626"/>
    </location>
</feature>
<dbReference type="GeneID" id="19301790"/>
<dbReference type="HOGENOM" id="CLU_024199_2_2_1"/>
<gene>
    <name evidence="2" type="ORF">GLOTRDRAFT_128800</name>
</gene>
<dbReference type="AlphaFoldDB" id="S7RRJ3"/>
<dbReference type="KEGG" id="gtr:GLOTRDRAFT_128800"/>
<dbReference type="OrthoDB" id="3181669at2759"/>
<evidence type="ECO:0000256" key="1">
    <source>
        <dbReference type="SAM" id="MobiDB-lite"/>
    </source>
</evidence>
<name>S7RRJ3_GLOTA</name>
<keyword evidence="3" id="KW-1185">Reference proteome</keyword>
<protein>
    <submittedName>
        <fullName evidence="2">Uncharacterized protein</fullName>
    </submittedName>
</protein>
<dbReference type="OMA" id="ASIQACH"/>
<evidence type="ECO:0000313" key="2">
    <source>
        <dbReference type="EMBL" id="EPQ55574.1"/>
    </source>
</evidence>
<proteinExistence type="predicted"/>
<evidence type="ECO:0000313" key="3">
    <source>
        <dbReference type="Proteomes" id="UP000030669"/>
    </source>
</evidence>
<dbReference type="Proteomes" id="UP000030669">
    <property type="component" value="Unassembled WGS sequence"/>
</dbReference>
<sequence>MPDNVVPFEKSPAVLRARRDIEHQIKSGSDFWGGLRLKTQLNTLVSVARLPAELLALIFRAYIDLYVQKTTYLYDLHYRRGRPKSAKCYQWFGITHVCRDWREVALGTPWLWVDITITRIECVQQMLARSKNAPLTVHGHIDRSRVEVLKLIWREDLHRIRDLDVALSDEILEELPIGDSRNTPIFRSLRLSTGKPQLWDVNDDALSSPFISSLASASLEEVNLLGFSLQSFQVLVPVSTLITLRWCTVERPVEVRAVLALLRNMPLLRTLKLRGLTAASRRDITSGPVDLPQLQCLHIWSAVTPCAELLAHLSLPVGLTMHLVIERFDGLHMWEYSRIMEPVLVAIHNITSSDPLRTISVTKSEIPPLGSPLSGYGYAFDLKAWTTVVAPESHIPSADPRIRLTLQNERYPQRELVKAIVPALPLDEVNYLRVEEGLGYFQAWKETFRQLRNIKTLHVYEVAAESLPDSLCFNDSFANKQAIRDSHTGVADNSGSGDAEPGGQLFPCLEYLRLERVMFFDDFKAPTHQDFMQKLFIALKSRSAMFLHLDVCGGINFTGREADLLKTVVHELTWDEVVEIEQPDSETTASDGEEYEEENDKSSFHRDSQTDDVHHANPDDMPFRVY</sequence>
<dbReference type="EMBL" id="KB469301">
    <property type="protein sequence ID" value="EPQ55574.1"/>
    <property type="molecule type" value="Genomic_DNA"/>
</dbReference>
<organism evidence="2 3">
    <name type="scientific">Gloeophyllum trabeum (strain ATCC 11539 / FP-39264 / Madison 617)</name>
    <name type="common">Brown rot fungus</name>
    <dbReference type="NCBI Taxonomy" id="670483"/>
    <lineage>
        <taxon>Eukaryota</taxon>
        <taxon>Fungi</taxon>
        <taxon>Dikarya</taxon>
        <taxon>Basidiomycota</taxon>
        <taxon>Agaricomycotina</taxon>
        <taxon>Agaricomycetes</taxon>
        <taxon>Gloeophyllales</taxon>
        <taxon>Gloeophyllaceae</taxon>
        <taxon>Gloeophyllum</taxon>
    </lineage>
</organism>
<accession>S7RRJ3</accession>
<reference evidence="2 3" key="1">
    <citation type="journal article" date="2012" name="Science">
        <title>The Paleozoic origin of enzymatic lignin decomposition reconstructed from 31 fungal genomes.</title>
        <authorList>
            <person name="Floudas D."/>
            <person name="Binder M."/>
            <person name="Riley R."/>
            <person name="Barry K."/>
            <person name="Blanchette R.A."/>
            <person name="Henrissat B."/>
            <person name="Martinez A.T."/>
            <person name="Otillar R."/>
            <person name="Spatafora J.W."/>
            <person name="Yadav J.S."/>
            <person name="Aerts A."/>
            <person name="Benoit I."/>
            <person name="Boyd A."/>
            <person name="Carlson A."/>
            <person name="Copeland A."/>
            <person name="Coutinho P.M."/>
            <person name="de Vries R.P."/>
            <person name="Ferreira P."/>
            <person name="Findley K."/>
            <person name="Foster B."/>
            <person name="Gaskell J."/>
            <person name="Glotzer D."/>
            <person name="Gorecki P."/>
            <person name="Heitman J."/>
            <person name="Hesse C."/>
            <person name="Hori C."/>
            <person name="Igarashi K."/>
            <person name="Jurgens J.A."/>
            <person name="Kallen N."/>
            <person name="Kersten P."/>
            <person name="Kohler A."/>
            <person name="Kuees U."/>
            <person name="Kumar T.K.A."/>
            <person name="Kuo A."/>
            <person name="LaButti K."/>
            <person name="Larrondo L.F."/>
            <person name="Lindquist E."/>
            <person name="Ling A."/>
            <person name="Lombard V."/>
            <person name="Lucas S."/>
            <person name="Lundell T."/>
            <person name="Martin R."/>
            <person name="McLaughlin D.J."/>
            <person name="Morgenstern I."/>
            <person name="Morin E."/>
            <person name="Murat C."/>
            <person name="Nagy L.G."/>
            <person name="Nolan M."/>
            <person name="Ohm R.A."/>
            <person name="Patyshakuliyeva A."/>
            <person name="Rokas A."/>
            <person name="Ruiz-Duenas F.J."/>
            <person name="Sabat G."/>
            <person name="Salamov A."/>
            <person name="Samejima M."/>
            <person name="Schmutz J."/>
            <person name="Slot J.C."/>
            <person name="St John F."/>
            <person name="Stenlid J."/>
            <person name="Sun H."/>
            <person name="Sun S."/>
            <person name="Syed K."/>
            <person name="Tsang A."/>
            <person name="Wiebenga A."/>
            <person name="Young D."/>
            <person name="Pisabarro A."/>
            <person name="Eastwood D.C."/>
            <person name="Martin F."/>
            <person name="Cullen D."/>
            <person name="Grigoriev I.V."/>
            <person name="Hibbett D.S."/>
        </authorList>
    </citation>
    <scope>NUCLEOTIDE SEQUENCE [LARGE SCALE GENOMIC DNA]</scope>
    <source>
        <strain evidence="2 3">ATCC 11539</strain>
    </source>
</reference>
<dbReference type="RefSeq" id="XP_007865651.1">
    <property type="nucleotide sequence ID" value="XM_007867460.1"/>
</dbReference>
<feature type="region of interest" description="Disordered" evidence="1">
    <location>
        <begin position="581"/>
        <end position="626"/>
    </location>
</feature>